<organism evidence="7 8">
    <name type="scientific">Acidianus brierleyi</name>
    <dbReference type="NCBI Taxonomy" id="41673"/>
    <lineage>
        <taxon>Archaea</taxon>
        <taxon>Thermoproteota</taxon>
        <taxon>Thermoprotei</taxon>
        <taxon>Sulfolobales</taxon>
        <taxon>Sulfolobaceae</taxon>
        <taxon>Acidianus</taxon>
    </lineage>
</organism>
<dbReference type="Pfam" id="PF00501">
    <property type="entry name" value="AMP-binding"/>
    <property type="match status" value="1"/>
</dbReference>
<dbReference type="PANTHER" id="PTHR43845">
    <property type="entry name" value="BLR5969 PROTEIN"/>
    <property type="match status" value="1"/>
</dbReference>
<dbReference type="GO" id="GO:0010124">
    <property type="term" value="P:phenylacetate catabolic process"/>
    <property type="evidence" value="ECO:0007669"/>
    <property type="project" value="InterPro"/>
</dbReference>
<keyword evidence="8" id="KW-1185">Reference proteome</keyword>
<evidence type="ECO:0000256" key="3">
    <source>
        <dbReference type="ARBA" id="ARBA00022598"/>
    </source>
</evidence>
<name>A0A2U9IIA0_9CREN</name>
<reference evidence="7 8" key="1">
    <citation type="submission" date="2018-05" db="EMBL/GenBank/DDBJ databases">
        <title>Complete Genome Sequences of Extremely Thermoacidophilic, Metal-Mobilizing Type-Strain Members of the Archaeal Family Sulfolobaceae: Acidianus brierleyi DSM-1651T, Acidianus sulfidivorans DSM-18786T, Metallosphaera hakonensis DSM-7519T, and Metallosphaera prunae DSM-10039T.</title>
        <authorList>
            <person name="Counts J.A."/>
            <person name="Kelly R.M."/>
        </authorList>
    </citation>
    <scope>NUCLEOTIDE SEQUENCE [LARGE SCALE GENOMIC DNA]</scope>
    <source>
        <strain evidence="7 8">DSM 1651</strain>
    </source>
</reference>
<dbReference type="Pfam" id="PF14535">
    <property type="entry name" value="AMP-binding_C_2"/>
    <property type="match status" value="1"/>
</dbReference>
<sequence length="431" mass="49201">MIAYDETDPKSLNLDEIKEVQVYRLRQVVKRAYENSRYYRKIFKEKGITPEDIRSPQDLTRLPFTTKDSLRENAYPHGGDFLAVPFDEIVGWHMTSGTTGIPTVNAYTRKDIETWSQLVARCLRAAGVNKNDIVMNIYGYGLFTGGIGLHQGIQRLGAKVIPWSVGRTEALVKALKDFEATVITGTPSYELLIAETMKKLNVDPDSLKLRLAIPGAEAMNNETLERIEEEFMLKNKGGGAREIYGLTEALGPGVAQECPYDNHYWMHIWTDHYLVEIIDPDTGEVLDNGEEGEMVITTLTKEGMPLIRYRTRDITSMIESDDEIPYPKIKIIKGRVDDVIFYKGVKLYPNAISSVIMGHPEIYEFQIVIDRRERNHRLLLRIEVDQPSDTIKKKLIEEIRTVSFVTPEIEFVKIGTLPRFEGKSKRVIKLE</sequence>
<dbReference type="Gene3D" id="3.30.300.30">
    <property type="match status" value="1"/>
</dbReference>
<dbReference type="SUPFAM" id="SSF56801">
    <property type="entry name" value="Acetyl-CoA synthetase-like"/>
    <property type="match status" value="1"/>
</dbReference>
<dbReference type="InterPro" id="IPR028154">
    <property type="entry name" value="AMP-dep_Lig_C"/>
</dbReference>
<comment type="subunit">
    <text evidence="2">Monomer.</text>
</comment>
<dbReference type="PANTHER" id="PTHR43845:SF1">
    <property type="entry name" value="BLR5969 PROTEIN"/>
    <property type="match status" value="1"/>
</dbReference>
<dbReference type="FunFam" id="3.40.50.12780:FF:000016">
    <property type="entry name" value="Phenylacetate-coenzyme A ligase"/>
    <property type="match status" value="1"/>
</dbReference>
<comment type="pathway">
    <text evidence="1">Aromatic compound metabolism.</text>
</comment>
<dbReference type="RefSeq" id="WP_110271637.1">
    <property type="nucleotide sequence ID" value="NZ_CP029289.2"/>
</dbReference>
<dbReference type="Gene3D" id="3.40.50.12780">
    <property type="entry name" value="N-terminal domain of ligase-like"/>
    <property type="match status" value="1"/>
</dbReference>
<evidence type="ECO:0000313" key="7">
    <source>
        <dbReference type="EMBL" id="AWR95759.1"/>
    </source>
</evidence>
<keyword evidence="4" id="KW-0547">Nucleotide-binding</keyword>
<dbReference type="InterPro" id="IPR011880">
    <property type="entry name" value="PA_CoA_ligase"/>
</dbReference>
<feature type="domain" description="AMP-dependent ligase C-terminal" evidence="6">
    <location>
        <begin position="344"/>
        <end position="428"/>
    </location>
</feature>
<evidence type="ECO:0000256" key="2">
    <source>
        <dbReference type="ARBA" id="ARBA00011245"/>
    </source>
</evidence>
<evidence type="ECO:0000256" key="4">
    <source>
        <dbReference type="ARBA" id="ARBA00022741"/>
    </source>
</evidence>
<keyword evidence="3 7" id="KW-0436">Ligase</keyword>
<evidence type="ECO:0000313" key="8">
    <source>
        <dbReference type="Proteomes" id="UP000248044"/>
    </source>
</evidence>
<dbReference type="GeneID" id="36833570"/>
<dbReference type="InterPro" id="IPR045851">
    <property type="entry name" value="AMP-bd_C_sf"/>
</dbReference>
<dbReference type="CDD" id="cd05913">
    <property type="entry name" value="PaaK"/>
    <property type="match status" value="1"/>
</dbReference>
<protein>
    <submittedName>
        <fullName evidence="7">Phenylacetate--CoA ligase</fullName>
    </submittedName>
</protein>
<dbReference type="InterPro" id="IPR000873">
    <property type="entry name" value="AMP-dep_synth/lig_dom"/>
</dbReference>
<feature type="domain" description="AMP-dependent synthetase/ligase" evidence="5">
    <location>
        <begin position="87"/>
        <end position="297"/>
    </location>
</feature>
<dbReference type="OrthoDB" id="37928at2157"/>
<dbReference type="InterPro" id="IPR042099">
    <property type="entry name" value="ANL_N_sf"/>
</dbReference>
<accession>A0A2U9IIA0</accession>
<dbReference type="Proteomes" id="UP000248044">
    <property type="component" value="Chromosome"/>
</dbReference>
<dbReference type="EMBL" id="CP029289">
    <property type="protein sequence ID" value="AWR95759.1"/>
    <property type="molecule type" value="Genomic_DNA"/>
</dbReference>
<proteinExistence type="predicted"/>
<gene>
    <name evidence="7" type="ORF">DFR85_15400</name>
</gene>
<evidence type="ECO:0000259" key="6">
    <source>
        <dbReference type="Pfam" id="PF14535"/>
    </source>
</evidence>
<dbReference type="AlphaFoldDB" id="A0A2U9IIA0"/>
<dbReference type="KEGG" id="abri:DFR85_15400"/>
<evidence type="ECO:0000256" key="1">
    <source>
        <dbReference type="ARBA" id="ARBA00005211"/>
    </source>
</evidence>
<evidence type="ECO:0000259" key="5">
    <source>
        <dbReference type="Pfam" id="PF00501"/>
    </source>
</evidence>
<dbReference type="GO" id="GO:0000166">
    <property type="term" value="F:nucleotide binding"/>
    <property type="evidence" value="ECO:0007669"/>
    <property type="project" value="UniProtKB-KW"/>
</dbReference>
<dbReference type="GO" id="GO:0047475">
    <property type="term" value="F:phenylacetate-CoA ligase activity"/>
    <property type="evidence" value="ECO:0007669"/>
    <property type="project" value="InterPro"/>
</dbReference>